<reference evidence="4 5" key="1">
    <citation type="journal article" date="2016" name="Sci. Rep.">
        <title>Peltaster fructicola genome reveals evolution from an invasive phytopathogen to an ectophytic parasite.</title>
        <authorList>
            <person name="Xu C."/>
            <person name="Chen H."/>
            <person name="Gleason M.L."/>
            <person name="Xu J.R."/>
            <person name="Liu H."/>
            <person name="Zhang R."/>
            <person name="Sun G."/>
        </authorList>
    </citation>
    <scope>NUCLEOTIDE SEQUENCE [LARGE SCALE GENOMIC DNA]</scope>
    <source>
        <strain evidence="4 5">LNHT1506</strain>
    </source>
</reference>
<evidence type="ECO:0000256" key="3">
    <source>
        <dbReference type="SAM" id="SignalP"/>
    </source>
</evidence>
<feature type="region of interest" description="Disordered" evidence="1">
    <location>
        <begin position="147"/>
        <end position="178"/>
    </location>
</feature>
<feature type="chain" id="PRO_5026130457" evidence="3">
    <location>
        <begin position="22"/>
        <end position="416"/>
    </location>
</feature>
<keyword evidence="3" id="KW-0732">Signal</keyword>
<accession>A0A6H0XYQ0</accession>
<feature type="transmembrane region" description="Helical" evidence="2">
    <location>
        <begin position="227"/>
        <end position="249"/>
    </location>
</feature>
<feature type="compositionally biased region" description="Basic and acidic residues" evidence="1">
    <location>
        <begin position="147"/>
        <end position="161"/>
    </location>
</feature>
<feature type="signal peptide" evidence="3">
    <location>
        <begin position="1"/>
        <end position="21"/>
    </location>
</feature>
<organism evidence="4 5">
    <name type="scientific">Peltaster fructicola</name>
    <dbReference type="NCBI Taxonomy" id="286661"/>
    <lineage>
        <taxon>Eukaryota</taxon>
        <taxon>Fungi</taxon>
        <taxon>Dikarya</taxon>
        <taxon>Ascomycota</taxon>
        <taxon>Pezizomycotina</taxon>
        <taxon>Dothideomycetes</taxon>
        <taxon>Dothideomycetes incertae sedis</taxon>
        <taxon>Peltaster</taxon>
    </lineage>
</organism>
<dbReference type="AlphaFoldDB" id="A0A6H0XYQ0"/>
<protein>
    <submittedName>
        <fullName evidence="4">Uncharacterized protein</fullName>
    </submittedName>
</protein>
<name>A0A6H0XYQ0_9PEZI</name>
<dbReference type="EMBL" id="CP051141">
    <property type="protein sequence ID" value="QIW99727.1"/>
    <property type="molecule type" value="Genomic_DNA"/>
</dbReference>
<dbReference type="Proteomes" id="UP000503462">
    <property type="component" value="Chromosome 3"/>
</dbReference>
<evidence type="ECO:0000313" key="5">
    <source>
        <dbReference type="Proteomes" id="UP000503462"/>
    </source>
</evidence>
<evidence type="ECO:0000256" key="1">
    <source>
        <dbReference type="SAM" id="MobiDB-lite"/>
    </source>
</evidence>
<evidence type="ECO:0000313" key="4">
    <source>
        <dbReference type="EMBL" id="QIW99727.1"/>
    </source>
</evidence>
<dbReference type="OrthoDB" id="3009728at2759"/>
<keyword evidence="2" id="KW-0472">Membrane</keyword>
<feature type="transmembrane region" description="Helical" evidence="2">
    <location>
        <begin position="80"/>
        <end position="107"/>
    </location>
</feature>
<evidence type="ECO:0000256" key="2">
    <source>
        <dbReference type="SAM" id="Phobius"/>
    </source>
</evidence>
<keyword evidence="2" id="KW-0812">Transmembrane</keyword>
<keyword evidence="2" id="KW-1133">Transmembrane helix</keyword>
<sequence>MSLRLVVFGLAILLCVHGAAGDLLQYRGFFKNEEYQYYLTESTDLAARFNATGSTSKSRYIHILVACMLEHMDELDKTQIAVANVILGVLPAILIFASSTCIELGLLAQRRPILTTLLAAASPGLSPLRRGDYYSEAQFLLTQPRCKADDKAGDKAGDRPGDNPGDNPGSEAAGEATKHIQPSTSIMGVVVSILEYLLALAAIVNIIHNTWQLSRRTVCAYSPESAIQPILWATLALVAHFFEMFVMWLRVECSERSDSPPPNCVTWLRIDCSKHSDSLPSNHPQVTHEQQDVSKGMSASVISHQPKVGIRKRVRAWADWLWSKELRVCSLHEEVTYTFRCETLMSRFSSWVCNKLIIVYIIWGTFFFSSILFVKPTDALLISLRYLASVVVSRLILQYELDGLSLKAHIPDWWQG</sequence>
<gene>
    <name evidence="4" type="ORF">AMS68_005245</name>
</gene>
<feature type="transmembrane region" description="Helical" evidence="2">
    <location>
        <begin position="356"/>
        <end position="374"/>
    </location>
</feature>
<keyword evidence="5" id="KW-1185">Reference proteome</keyword>
<feature type="transmembrane region" description="Helical" evidence="2">
    <location>
        <begin position="186"/>
        <end position="207"/>
    </location>
</feature>
<proteinExistence type="predicted"/>